<dbReference type="OrthoDB" id="9811615at2"/>
<dbReference type="PANTHER" id="PTHR11527">
    <property type="entry name" value="HEAT-SHOCK PROTEIN 20 FAMILY MEMBER"/>
    <property type="match status" value="1"/>
</dbReference>
<proteinExistence type="inferred from homology"/>
<dbReference type="RefSeq" id="WP_073551171.1">
    <property type="nucleotide sequence ID" value="NZ_CAWMVK010000011.1"/>
</dbReference>
<dbReference type="PROSITE" id="PS01031">
    <property type="entry name" value="SHSP"/>
    <property type="match status" value="1"/>
</dbReference>
<dbReference type="InterPro" id="IPR031107">
    <property type="entry name" value="Small_HSP"/>
</dbReference>
<dbReference type="EMBL" id="MRCC01000019">
    <property type="protein sequence ID" value="OKH22677.1"/>
    <property type="molecule type" value="Genomic_DNA"/>
</dbReference>
<dbReference type="CDD" id="cd06464">
    <property type="entry name" value="ACD_sHsps-like"/>
    <property type="match status" value="1"/>
</dbReference>
<name>A0A1U7HGH1_9CHRO</name>
<dbReference type="Gene3D" id="2.60.40.790">
    <property type="match status" value="1"/>
</dbReference>
<dbReference type="InterPro" id="IPR002068">
    <property type="entry name" value="A-crystallin/Hsp20_dom"/>
</dbReference>
<accession>A0A1U7HGH1</accession>
<feature type="region of interest" description="Disordered" evidence="3">
    <location>
        <begin position="149"/>
        <end position="173"/>
    </location>
</feature>
<dbReference type="Pfam" id="PF00011">
    <property type="entry name" value="HSP20"/>
    <property type="match status" value="1"/>
</dbReference>
<gene>
    <name evidence="5" type="ORF">NIES1031_19690</name>
</gene>
<feature type="domain" description="SHSP" evidence="4">
    <location>
        <begin position="31"/>
        <end position="143"/>
    </location>
</feature>
<dbReference type="STRING" id="247279.NIES1031_19690"/>
<dbReference type="InterPro" id="IPR008978">
    <property type="entry name" value="HSP20-like_chaperone"/>
</dbReference>
<evidence type="ECO:0000313" key="6">
    <source>
        <dbReference type="Proteomes" id="UP000185984"/>
    </source>
</evidence>
<evidence type="ECO:0000256" key="1">
    <source>
        <dbReference type="PROSITE-ProRule" id="PRU00285"/>
    </source>
</evidence>
<protein>
    <submittedName>
        <fullName evidence="5">Heat-shock protein Hsp20</fullName>
    </submittedName>
</protein>
<dbReference type="Proteomes" id="UP000185984">
    <property type="component" value="Unassembled WGS sequence"/>
</dbReference>
<evidence type="ECO:0000259" key="4">
    <source>
        <dbReference type="PROSITE" id="PS01031"/>
    </source>
</evidence>
<reference evidence="5 6" key="1">
    <citation type="submission" date="2016-11" db="EMBL/GenBank/DDBJ databases">
        <title>Draft Genome Sequences of Nine Cyanobacterial Strains from Diverse Habitats.</title>
        <authorList>
            <person name="Zhu T."/>
            <person name="Hou S."/>
            <person name="Lu X."/>
            <person name="Hess W.R."/>
        </authorList>
    </citation>
    <scope>NUCLEOTIDE SEQUENCE [LARGE SCALE GENOMIC DNA]</scope>
    <source>
        <strain evidence="5 6">5.2 s.c.1</strain>
    </source>
</reference>
<keyword evidence="6" id="KW-1185">Reference proteome</keyword>
<organism evidence="5 6">
    <name type="scientific">Chroogloeocystis siderophila 5.2 s.c.1</name>
    <dbReference type="NCBI Taxonomy" id="247279"/>
    <lineage>
        <taxon>Bacteria</taxon>
        <taxon>Bacillati</taxon>
        <taxon>Cyanobacteriota</taxon>
        <taxon>Cyanophyceae</taxon>
        <taxon>Oscillatoriophycideae</taxon>
        <taxon>Chroococcales</taxon>
        <taxon>Chroococcaceae</taxon>
        <taxon>Chroogloeocystis</taxon>
    </lineage>
</organism>
<evidence type="ECO:0000313" key="5">
    <source>
        <dbReference type="EMBL" id="OKH22677.1"/>
    </source>
</evidence>
<feature type="compositionally biased region" description="Low complexity" evidence="3">
    <location>
        <begin position="151"/>
        <end position="173"/>
    </location>
</feature>
<dbReference type="AlphaFoldDB" id="A0A1U7HGH1"/>
<evidence type="ECO:0000256" key="2">
    <source>
        <dbReference type="RuleBase" id="RU003616"/>
    </source>
</evidence>
<evidence type="ECO:0000256" key="3">
    <source>
        <dbReference type="SAM" id="MobiDB-lite"/>
    </source>
</evidence>
<comment type="caution">
    <text evidence="5">The sequence shown here is derived from an EMBL/GenBank/DDBJ whole genome shotgun (WGS) entry which is preliminary data.</text>
</comment>
<dbReference type="SUPFAM" id="SSF49764">
    <property type="entry name" value="HSP20-like chaperones"/>
    <property type="match status" value="1"/>
</dbReference>
<comment type="similarity">
    <text evidence="1 2">Belongs to the small heat shock protein (HSP20) family.</text>
</comment>
<sequence>MMIRRWQPMEAMETLRRQIDQVFDELKLSSEYSKCWLPAIELQDTPENLLLRALLPGIDRNDINIHVTRDTVSIAGERRYPPGAEDRGYFRSEFPYGKFHRVVSLPLPVQHEQARAEFCNGILTLILPKSEEYRHRVVKLNLGEMASATPTTTLEASSESRSSESSAAVATAT</sequence>